<dbReference type="InterPro" id="IPR043216">
    <property type="entry name" value="PAP-like"/>
</dbReference>
<dbReference type="OrthoDB" id="8907274at2759"/>
<dbReference type="AlphaFoldDB" id="A0A6A6U8G8"/>
<feature type="transmembrane region" description="Helical" evidence="7">
    <location>
        <begin position="201"/>
        <end position="219"/>
    </location>
</feature>
<protein>
    <recommendedName>
        <fullName evidence="8">Phosphatidic acid phosphatase type 2/haloperoxidase domain-containing protein</fullName>
    </recommendedName>
</protein>
<accession>A0A6A6U8G8</accession>
<dbReference type="InterPro" id="IPR036938">
    <property type="entry name" value="PAP2/HPO_sf"/>
</dbReference>
<feature type="transmembrane region" description="Helical" evidence="7">
    <location>
        <begin position="173"/>
        <end position="195"/>
    </location>
</feature>
<gene>
    <name evidence="9" type="ORF">BT63DRAFT_426451</name>
</gene>
<feature type="domain" description="Phosphatidic acid phosphatase type 2/haloperoxidase" evidence="8">
    <location>
        <begin position="2"/>
        <end position="224"/>
    </location>
</feature>
<evidence type="ECO:0000313" key="9">
    <source>
        <dbReference type="EMBL" id="KAF2667593.1"/>
    </source>
</evidence>
<keyword evidence="4 7" id="KW-1133">Transmembrane helix</keyword>
<name>A0A6A6U8G8_9PEZI</name>
<dbReference type="EMBL" id="MU004237">
    <property type="protein sequence ID" value="KAF2667593.1"/>
    <property type="molecule type" value="Genomic_DNA"/>
</dbReference>
<evidence type="ECO:0000256" key="2">
    <source>
        <dbReference type="ARBA" id="ARBA00008816"/>
    </source>
</evidence>
<reference evidence="9" key="1">
    <citation type="journal article" date="2020" name="Stud. Mycol.">
        <title>101 Dothideomycetes genomes: a test case for predicting lifestyles and emergence of pathogens.</title>
        <authorList>
            <person name="Haridas S."/>
            <person name="Albert R."/>
            <person name="Binder M."/>
            <person name="Bloem J."/>
            <person name="Labutti K."/>
            <person name="Salamov A."/>
            <person name="Andreopoulos B."/>
            <person name="Baker S."/>
            <person name="Barry K."/>
            <person name="Bills G."/>
            <person name="Bluhm B."/>
            <person name="Cannon C."/>
            <person name="Castanera R."/>
            <person name="Culley D."/>
            <person name="Daum C."/>
            <person name="Ezra D."/>
            <person name="Gonzalez J."/>
            <person name="Henrissat B."/>
            <person name="Kuo A."/>
            <person name="Liang C."/>
            <person name="Lipzen A."/>
            <person name="Lutzoni F."/>
            <person name="Magnuson J."/>
            <person name="Mondo S."/>
            <person name="Nolan M."/>
            <person name="Ohm R."/>
            <person name="Pangilinan J."/>
            <person name="Park H.-J."/>
            <person name="Ramirez L."/>
            <person name="Alfaro M."/>
            <person name="Sun H."/>
            <person name="Tritt A."/>
            <person name="Yoshinaga Y."/>
            <person name="Zwiers L.-H."/>
            <person name="Turgeon B."/>
            <person name="Goodwin S."/>
            <person name="Spatafora J."/>
            <person name="Crous P."/>
            <person name="Grigoriev I."/>
        </authorList>
    </citation>
    <scope>NUCLEOTIDE SEQUENCE</scope>
    <source>
        <strain evidence="9">CBS 115976</strain>
    </source>
</reference>
<comment type="subcellular location">
    <subcellularLocation>
        <location evidence="1">Membrane</location>
        <topology evidence="1">Multi-pass membrane protein</topology>
    </subcellularLocation>
</comment>
<evidence type="ECO:0000313" key="10">
    <source>
        <dbReference type="Proteomes" id="UP000799302"/>
    </source>
</evidence>
<evidence type="ECO:0000256" key="3">
    <source>
        <dbReference type="ARBA" id="ARBA00022692"/>
    </source>
</evidence>
<dbReference type="GO" id="GO:0008195">
    <property type="term" value="F:phosphatidate phosphatase activity"/>
    <property type="evidence" value="ECO:0007669"/>
    <property type="project" value="TreeGrafter"/>
</dbReference>
<dbReference type="Gene3D" id="1.20.144.10">
    <property type="entry name" value="Phosphatidic acid phosphatase type 2/haloperoxidase"/>
    <property type="match status" value="1"/>
</dbReference>
<evidence type="ECO:0000256" key="1">
    <source>
        <dbReference type="ARBA" id="ARBA00004141"/>
    </source>
</evidence>
<evidence type="ECO:0000259" key="8">
    <source>
        <dbReference type="Pfam" id="PF01569"/>
    </source>
</evidence>
<keyword evidence="5 7" id="KW-0472">Membrane</keyword>
<dbReference type="PANTHER" id="PTHR10165:SF154">
    <property type="entry name" value="PAP2 DOMAIN PROTEIN (AFU_ORTHOLOGUE AFUA_1G09730)"/>
    <property type="match status" value="1"/>
</dbReference>
<dbReference type="Proteomes" id="UP000799302">
    <property type="component" value="Unassembled WGS sequence"/>
</dbReference>
<feature type="compositionally biased region" description="Gly residues" evidence="6">
    <location>
        <begin position="270"/>
        <end position="286"/>
    </location>
</feature>
<proteinExistence type="inferred from homology"/>
<dbReference type="InterPro" id="IPR000326">
    <property type="entry name" value="PAP2/HPO"/>
</dbReference>
<evidence type="ECO:0000256" key="5">
    <source>
        <dbReference type="ARBA" id="ARBA00023136"/>
    </source>
</evidence>
<comment type="similarity">
    <text evidence="2">Belongs to the PA-phosphatase related phosphoesterase family.</text>
</comment>
<sequence length="286" mass="31278">MAYFFISGLKNLFGKPRPDLLARCQPDVQNYRKHTVLSGPGFARDYNPAWVLVSSTICTNKNKAELDDGFRSFPSGHAGRMYAPAAHVNHDSLGQCGQINTDNHLVSWAGLFYLALFLCSKFAIRIPTAPSTTANPDDPILPTTQQSIIDLTTAGPITTMQTRLYNRAASPPIYLLTLPLIPICLAMYITCTRYFQFRHHGVDIFAGTIIGIGCAWFAFRWFHMPIARGAGWSWGPRSRGRAFGVGVGMGSYVGDEGWSSERREVKEQGDGGGRVEAAGAGNGGRL</sequence>
<dbReference type="GO" id="GO:0016020">
    <property type="term" value="C:membrane"/>
    <property type="evidence" value="ECO:0007669"/>
    <property type="project" value="UniProtKB-SubCell"/>
</dbReference>
<evidence type="ECO:0000256" key="4">
    <source>
        <dbReference type="ARBA" id="ARBA00022989"/>
    </source>
</evidence>
<keyword evidence="10" id="KW-1185">Reference proteome</keyword>
<dbReference type="PANTHER" id="PTHR10165">
    <property type="entry name" value="LIPID PHOSPHATE PHOSPHATASE"/>
    <property type="match status" value="1"/>
</dbReference>
<evidence type="ECO:0000256" key="7">
    <source>
        <dbReference type="SAM" id="Phobius"/>
    </source>
</evidence>
<dbReference type="Pfam" id="PF01569">
    <property type="entry name" value="PAP2"/>
    <property type="match status" value="1"/>
</dbReference>
<keyword evidence="3 7" id="KW-0812">Transmembrane</keyword>
<feature type="compositionally biased region" description="Basic and acidic residues" evidence="6">
    <location>
        <begin position="260"/>
        <end position="269"/>
    </location>
</feature>
<dbReference type="SUPFAM" id="SSF48317">
    <property type="entry name" value="Acid phosphatase/Vanadium-dependent haloperoxidase"/>
    <property type="match status" value="1"/>
</dbReference>
<evidence type="ECO:0000256" key="6">
    <source>
        <dbReference type="SAM" id="MobiDB-lite"/>
    </source>
</evidence>
<dbReference type="GO" id="GO:0046839">
    <property type="term" value="P:phospholipid dephosphorylation"/>
    <property type="evidence" value="ECO:0007669"/>
    <property type="project" value="TreeGrafter"/>
</dbReference>
<feature type="region of interest" description="Disordered" evidence="6">
    <location>
        <begin position="260"/>
        <end position="286"/>
    </location>
</feature>
<dbReference type="GO" id="GO:0006644">
    <property type="term" value="P:phospholipid metabolic process"/>
    <property type="evidence" value="ECO:0007669"/>
    <property type="project" value="InterPro"/>
</dbReference>
<organism evidence="9 10">
    <name type="scientific">Microthyrium microscopicum</name>
    <dbReference type="NCBI Taxonomy" id="703497"/>
    <lineage>
        <taxon>Eukaryota</taxon>
        <taxon>Fungi</taxon>
        <taxon>Dikarya</taxon>
        <taxon>Ascomycota</taxon>
        <taxon>Pezizomycotina</taxon>
        <taxon>Dothideomycetes</taxon>
        <taxon>Dothideomycetes incertae sedis</taxon>
        <taxon>Microthyriales</taxon>
        <taxon>Microthyriaceae</taxon>
        <taxon>Microthyrium</taxon>
    </lineage>
</organism>